<proteinExistence type="inferred from homology"/>
<dbReference type="EMBL" id="MU790794">
    <property type="protein sequence ID" value="KAJ3993080.1"/>
    <property type="molecule type" value="Genomic_DNA"/>
</dbReference>
<feature type="domain" description="Wings apart-like protein C-terminal" evidence="3">
    <location>
        <begin position="227"/>
        <end position="295"/>
    </location>
</feature>
<name>A0ABQ8Q367_9AGAR</name>
<reference evidence="4" key="1">
    <citation type="submission" date="2022-08" db="EMBL/GenBank/DDBJ databases">
        <authorList>
            <consortium name="DOE Joint Genome Institute"/>
            <person name="Min B."/>
            <person name="Riley R."/>
            <person name="Sierra-Patev S."/>
            <person name="Naranjo-Ortiz M."/>
            <person name="Looney B."/>
            <person name="Konkel Z."/>
            <person name="Slot J.C."/>
            <person name="Sakamoto Y."/>
            <person name="Steenwyk J.L."/>
            <person name="Rokas A."/>
            <person name="Carro J."/>
            <person name="Camarero S."/>
            <person name="Ferreira P."/>
            <person name="Molpeceres G."/>
            <person name="Ruiz-Duenas F.J."/>
            <person name="Serrano A."/>
            <person name="Henrissat B."/>
            <person name="Drula E."/>
            <person name="Hughes K.W."/>
            <person name="Mata J.L."/>
            <person name="Ishikawa N.K."/>
            <person name="Vargas-Isla R."/>
            <person name="Ushijima S."/>
            <person name="Smith C.A."/>
            <person name="Ahrendt S."/>
            <person name="Andreopoulos W."/>
            <person name="He G."/>
            <person name="Labutti K."/>
            <person name="Lipzen A."/>
            <person name="Ng V."/>
            <person name="Sandor L."/>
            <person name="Barry K."/>
            <person name="Martinez A.T."/>
            <person name="Xiao Y."/>
            <person name="Gibbons J.G."/>
            <person name="Terashima K."/>
            <person name="Hibbett D.S."/>
            <person name="Grigoriev I.V."/>
        </authorList>
    </citation>
    <scope>NUCLEOTIDE SEQUENCE</scope>
    <source>
        <strain evidence="4">TFB10827</strain>
    </source>
</reference>
<keyword evidence="5" id="KW-1185">Reference proteome</keyword>
<dbReference type="InterPro" id="IPR011989">
    <property type="entry name" value="ARM-like"/>
</dbReference>
<dbReference type="Gene3D" id="1.25.10.10">
    <property type="entry name" value="Leucine-rich Repeat Variant"/>
    <property type="match status" value="2"/>
</dbReference>
<feature type="region of interest" description="Disordered" evidence="2">
    <location>
        <begin position="1"/>
        <end position="136"/>
    </location>
</feature>
<dbReference type="PANTHER" id="PTHR22100:SF13">
    <property type="entry name" value="WINGS APART-LIKE PROTEIN HOMOLOG"/>
    <property type="match status" value="1"/>
</dbReference>
<evidence type="ECO:0000259" key="3">
    <source>
        <dbReference type="Pfam" id="PF07814"/>
    </source>
</evidence>
<dbReference type="Pfam" id="PF07814">
    <property type="entry name" value="WAPL"/>
    <property type="match status" value="1"/>
</dbReference>
<feature type="compositionally biased region" description="Low complexity" evidence="2">
    <location>
        <begin position="52"/>
        <end position="63"/>
    </location>
</feature>
<feature type="region of interest" description="Disordered" evidence="2">
    <location>
        <begin position="612"/>
        <end position="640"/>
    </location>
</feature>
<comment type="similarity">
    <text evidence="1">Belongs to the WAPL family.</text>
</comment>
<dbReference type="InterPro" id="IPR039874">
    <property type="entry name" value="WAPL"/>
</dbReference>
<feature type="compositionally biased region" description="Basic and acidic residues" evidence="2">
    <location>
        <begin position="612"/>
        <end position="623"/>
    </location>
</feature>
<gene>
    <name evidence="4" type="ORF">F5050DRAFT_1714774</name>
</gene>
<dbReference type="InterPro" id="IPR022771">
    <property type="entry name" value="WAPL_C"/>
</dbReference>
<feature type="compositionally biased region" description="Polar residues" evidence="2">
    <location>
        <begin position="17"/>
        <end position="26"/>
    </location>
</feature>
<feature type="compositionally biased region" description="Polar residues" evidence="2">
    <location>
        <begin position="76"/>
        <end position="103"/>
    </location>
</feature>
<sequence>MSARTYGKRGAKRKLNSDPNSEISSSKRPKIDSTEQPATPKTARDLSHIFDTSLSASAPSTPTKLAQRMLGRSKTESSLENSDSPSFSSKNLLDRTSSMPSFVSPTKSPLSSPTTARAIEPSSSPQRPAMMNKRTYAGKSRSFLVAMTADHSLPEELQDDYNSRESYAALRSRWGVDNSEDDPYPEPEIPSPSKSNATTPTSSPSKGKSKGRLKQEANSPNGVIKPLRSITEIRNKGESRRFLDEVGYLLEGMGKDETPALRKASALEIISRLCEPDFIRQAKAADFLQSTWDAFIEAGGGTGEDKVLDTLLVVFAALVSRDAVSLTDLAQRDCSPSSSTSSQSSFTSTLFSLVASLSPEADPLMIVSQSLTPDSSLKKLRLTKTDRAVLKTLHSTFTSQARMFSSKTLISNAFLLAHTLTTIPTELLSHIHVIHLLRSLRAQLQPAISSINNLPNVDFEHDDSKPSSSKATPVASSSTVLTTLCPIPFPVIHGLLSLLDSYLLAQWAPSRRPDQEKSRRFLDKARDEWLADGLLAVGISAELSAGKENKRRTDASSRCTEIVFRVLVSLTHSDPLWGQSLTKSSQAIIFIVRTIIRAGNLRGKNVDRIRRASISDKTSENGKNHSKKTRRNTSTIPKVEVTDDYDKLTDHVSSEESENGRVDQPTKATERLQARALDWLCLSLGLLTNLVQVVEEAKTIVRNTKLDPNCIHKPLPCIHVCSCHDRMSVLDILVTTYKHQLPIIAPAMKTENDSSDTPLALELEQQQEAEADASFLLGHLSVLFGLLMMDSPENQEIVLDALPLLHPNHEDIKPSSGLSSRSKQQKLAQLAENASELGVFYAVISRRGLLGNSANDVGQDHHRENDAATGADVAKVVISFLRDLQASF</sequence>
<accession>A0ABQ8Q367</accession>
<evidence type="ECO:0000256" key="2">
    <source>
        <dbReference type="SAM" id="MobiDB-lite"/>
    </source>
</evidence>
<feature type="compositionally biased region" description="Low complexity" evidence="2">
    <location>
        <begin position="104"/>
        <end position="115"/>
    </location>
</feature>
<feature type="compositionally biased region" description="Basic residues" evidence="2">
    <location>
        <begin position="1"/>
        <end position="14"/>
    </location>
</feature>
<comment type="caution">
    <text evidence="4">The sequence shown here is derived from an EMBL/GenBank/DDBJ whole genome shotgun (WGS) entry which is preliminary data.</text>
</comment>
<feature type="region of interest" description="Disordered" evidence="2">
    <location>
        <begin position="173"/>
        <end position="230"/>
    </location>
</feature>
<dbReference type="PANTHER" id="PTHR22100">
    <property type="entry name" value="WINGS APART-LIKE PROTEIN HOMOLOG"/>
    <property type="match status" value="1"/>
</dbReference>
<dbReference type="Proteomes" id="UP001163828">
    <property type="component" value="Unassembled WGS sequence"/>
</dbReference>
<evidence type="ECO:0000256" key="1">
    <source>
        <dbReference type="ARBA" id="ARBA00006854"/>
    </source>
</evidence>
<evidence type="ECO:0000313" key="4">
    <source>
        <dbReference type="EMBL" id="KAJ3993080.1"/>
    </source>
</evidence>
<evidence type="ECO:0000313" key="5">
    <source>
        <dbReference type="Proteomes" id="UP001163828"/>
    </source>
</evidence>
<protein>
    <recommendedName>
        <fullName evidence="3">Wings apart-like protein C-terminal domain-containing protein</fullName>
    </recommendedName>
</protein>
<organism evidence="4 5">
    <name type="scientific">Lentinula boryana</name>
    <dbReference type="NCBI Taxonomy" id="40481"/>
    <lineage>
        <taxon>Eukaryota</taxon>
        <taxon>Fungi</taxon>
        <taxon>Dikarya</taxon>
        <taxon>Basidiomycota</taxon>
        <taxon>Agaricomycotina</taxon>
        <taxon>Agaricomycetes</taxon>
        <taxon>Agaricomycetidae</taxon>
        <taxon>Agaricales</taxon>
        <taxon>Marasmiineae</taxon>
        <taxon>Omphalotaceae</taxon>
        <taxon>Lentinula</taxon>
    </lineage>
</organism>